<proteinExistence type="predicted"/>
<dbReference type="AlphaFoldDB" id="A0A1H1LC69"/>
<dbReference type="RefSeq" id="WP_244270357.1">
    <property type="nucleotide sequence ID" value="NZ_LT629745.1"/>
</dbReference>
<evidence type="ECO:0000313" key="1">
    <source>
        <dbReference type="EMBL" id="SDR72096.1"/>
    </source>
</evidence>
<dbReference type="SUPFAM" id="SSF52309">
    <property type="entry name" value="N-(deoxy)ribosyltransferase-like"/>
    <property type="match status" value="1"/>
</dbReference>
<accession>A0A1H1LC69</accession>
<dbReference type="STRING" id="1250231.SAMN04488552_0700"/>
<organism evidence="1 2">
    <name type="scientific">Christiangramia echinicola</name>
    <dbReference type="NCBI Taxonomy" id="279359"/>
    <lineage>
        <taxon>Bacteria</taxon>
        <taxon>Pseudomonadati</taxon>
        <taxon>Bacteroidota</taxon>
        <taxon>Flavobacteriia</taxon>
        <taxon>Flavobacteriales</taxon>
        <taxon>Flavobacteriaceae</taxon>
        <taxon>Christiangramia</taxon>
    </lineage>
</organism>
<dbReference type="EMBL" id="LT629745">
    <property type="protein sequence ID" value="SDR72096.1"/>
    <property type="molecule type" value="Genomic_DNA"/>
</dbReference>
<keyword evidence="2" id="KW-1185">Reference proteome</keyword>
<gene>
    <name evidence="1" type="ORF">SAMN04488552_0700</name>
</gene>
<evidence type="ECO:0000313" key="2">
    <source>
        <dbReference type="Proteomes" id="UP000198858"/>
    </source>
</evidence>
<dbReference type="Gene3D" id="3.40.50.450">
    <property type="match status" value="1"/>
</dbReference>
<reference evidence="1 2" key="1">
    <citation type="submission" date="2016-10" db="EMBL/GenBank/DDBJ databases">
        <authorList>
            <person name="Varghese N."/>
            <person name="Submissions S."/>
        </authorList>
    </citation>
    <scope>NUCLEOTIDE SEQUENCE [LARGE SCALE GENOMIC DNA]</scope>
    <source>
        <strain evidence="1 2">Mar_2010_102</strain>
    </source>
</reference>
<name>A0A1H1LC69_9FLAO</name>
<dbReference type="Proteomes" id="UP000198858">
    <property type="component" value="Chromosome I"/>
</dbReference>
<sequence length="38" mass="4580">MKKKKIYFAGPLFGQAERNFNIELTEKIEKFNFEIFLP</sequence>
<evidence type="ECO:0008006" key="3">
    <source>
        <dbReference type="Google" id="ProtNLM"/>
    </source>
</evidence>
<protein>
    <recommendedName>
        <fullName evidence="3">Nucleoside 2-deoxyribosyltransferase</fullName>
    </recommendedName>
</protein>